<dbReference type="Pfam" id="PF04973">
    <property type="entry name" value="NMN_transporter"/>
    <property type="match status" value="1"/>
</dbReference>
<feature type="transmembrane region" description="Helical" evidence="9">
    <location>
        <begin position="114"/>
        <end position="134"/>
    </location>
</feature>
<dbReference type="NCBIfam" id="TIGR01528">
    <property type="entry name" value="NMN_trans_PnuC"/>
    <property type="match status" value="1"/>
</dbReference>
<evidence type="ECO:0000256" key="4">
    <source>
        <dbReference type="ARBA" id="ARBA00022475"/>
    </source>
</evidence>
<feature type="region of interest" description="Disordered" evidence="8">
    <location>
        <begin position="219"/>
        <end position="240"/>
    </location>
</feature>
<dbReference type="PANTHER" id="PTHR36122">
    <property type="entry name" value="NICOTINAMIDE RIBOSIDE TRANSPORTER PNUC"/>
    <property type="match status" value="1"/>
</dbReference>
<organism evidence="10 11">
    <name type="scientific">Agromyces allii</name>
    <dbReference type="NCBI Taxonomy" id="393607"/>
    <lineage>
        <taxon>Bacteria</taxon>
        <taxon>Bacillati</taxon>
        <taxon>Actinomycetota</taxon>
        <taxon>Actinomycetes</taxon>
        <taxon>Micrococcales</taxon>
        <taxon>Microbacteriaceae</taxon>
        <taxon>Agromyces</taxon>
    </lineage>
</organism>
<dbReference type="PANTHER" id="PTHR36122:SF2">
    <property type="entry name" value="NICOTINAMIDE RIBOSIDE TRANSPORTER PNUC"/>
    <property type="match status" value="1"/>
</dbReference>
<evidence type="ECO:0000256" key="8">
    <source>
        <dbReference type="SAM" id="MobiDB-lite"/>
    </source>
</evidence>
<keyword evidence="4" id="KW-1003">Cell membrane</keyword>
<feature type="transmembrane region" description="Helical" evidence="9">
    <location>
        <begin position="54"/>
        <end position="81"/>
    </location>
</feature>
<evidence type="ECO:0000313" key="10">
    <source>
        <dbReference type="EMBL" id="GAA1938833.1"/>
    </source>
</evidence>
<dbReference type="EMBL" id="BAAAMK010000001">
    <property type="protein sequence ID" value="GAA1938833.1"/>
    <property type="molecule type" value="Genomic_DNA"/>
</dbReference>
<feature type="transmembrane region" description="Helical" evidence="9">
    <location>
        <begin position="187"/>
        <end position="204"/>
    </location>
</feature>
<name>A0ABP5BAE4_9MICO</name>
<keyword evidence="5 9" id="KW-0812">Transmembrane</keyword>
<evidence type="ECO:0000256" key="1">
    <source>
        <dbReference type="ARBA" id="ARBA00004651"/>
    </source>
</evidence>
<gene>
    <name evidence="10" type="primary">pnuC_1</name>
    <name evidence="10" type="ORF">GCM10009717_01540</name>
</gene>
<sequence length="240" mass="25924">MDALTALLQSQLFSIAGQPVSVVEAVGFLTGALCVWAVARGSILNWPLGLANNLAFLLLFAGVGLYADAALQVAFGVLGVYGWVQWSRRRRVADGVTDAAASALPIRRATRRELVVGSLIALVATIGVGYLLAAETNSQVPWPDAFILAFSLFATWGQAKKLLEQWYVWIAVDLVSIPLYLVKGLWLTALLYTGFLALCVYGLARWTREYRAGLDEADPTDRGAERLETSVPHAETGARA</sequence>
<dbReference type="InterPro" id="IPR006419">
    <property type="entry name" value="NMN_transpt_PnuC"/>
</dbReference>
<keyword evidence="3" id="KW-0813">Transport</keyword>
<dbReference type="RefSeq" id="WP_157416199.1">
    <property type="nucleotide sequence ID" value="NZ_BAAAMK010000001.1"/>
</dbReference>
<evidence type="ECO:0000256" key="3">
    <source>
        <dbReference type="ARBA" id="ARBA00022448"/>
    </source>
</evidence>
<reference evidence="11" key="1">
    <citation type="journal article" date="2019" name="Int. J. Syst. Evol. Microbiol.">
        <title>The Global Catalogue of Microorganisms (GCM) 10K type strain sequencing project: providing services to taxonomists for standard genome sequencing and annotation.</title>
        <authorList>
            <consortium name="The Broad Institute Genomics Platform"/>
            <consortium name="The Broad Institute Genome Sequencing Center for Infectious Disease"/>
            <person name="Wu L."/>
            <person name="Ma J."/>
        </authorList>
    </citation>
    <scope>NUCLEOTIDE SEQUENCE [LARGE SCALE GENOMIC DNA]</scope>
    <source>
        <strain evidence="11">JCM 13584</strain>
    </source>
</reference>
<proteinExistence type="inferred from homology"/>
<evidence type="ECO:0000256" key="9">
    <source>
        <dbReference type="SAM" id="Phobius"/>
    </source>
</evidence>
<feature type="compositionally biased region" description="Basic and acidic residues" evidence="8">
    <location>
        <begin position="219"/>
        <end position="228"/>
    </location>
</feature>
<evidence type="ECO:0000256" key="7">
    <source>
        <dbReference type="ARBA" id="ARBA00023136"/>
    </source>
</evidence>
<comment type="caution">
    <text evidence="10">The sequence shown here is derived from an EMBL/GenBank/DDBJ whole genome shotgun (WGS) entry which is preliminary data.</text>
</comment>
<accession>A0ABP5BAE4</accession>
<evidence type="ECO:0000256" key="5">
    <source>
        <dbReference type="ARBA" id="ARBA00022692"/>
    </source>
</evidence>
<dbReference type="Proteomes" id="UP001499954">
    <property type="component" value="Unassembled WGS sequence"/>
</dbReference>
<comment type="similarity">
    <text evidence="2">Belongs to the nicotinamide ribonucleoside (NR) uptake permease (TC 4.B.1) family.</text>
</comment>
<evidence type="ECO:0000256" key="6">
    <source>
        <dbReference type="ARBA" id="ARBA00022989"/>
    </source>
</evidence>
<keyword evidence="7 9" id="KW-0472">Membrane</keyword>
<keyword evidence="6 9" id="KW-1133">Transmembrane helix</keyword>
<keyword evidence="11" id="KW-1185">Reference proteome</keyword>
<evidence type="ECO:0000256" key="2">
    <source>
        <dbReference type="ARBA" id="ARBA00006669"/>
    </source>
</evidence>
<protein>
    <submittedName>
        <fullName evidence="10">Nicotinamide riboside transporter PnuC</fullName>
    </submittedName>
</protein>
<evidence type="ECO:0000313" key="11">
    <source>
        <dbReference type="Proteomes" id="UP001499954"/>
    </source>
</evidence>
<comment type="subcellular location">
    <subcellularLocation>
        <location evidence="1">Cell membrane</location>
        <topology evidence="1">Multi-pass membrane protein</topology>
    </subcellularLocation>
</comment>